<comment type="similarity">
    <text evidence="1">Belongs to the UPF0346 family.</text>
</comment>
<evidence type="ECO:0000313" key="4">
    <source>
        <dbReference type="Proteomes" id="UP001341444"/>
    </source>
</evidence>
<organism evidence="3 4">
    <name type="scientific">Heyndrickxia acidicola</name>
    <dbReference type="NCBI Taxonomy" id="209389"/>
    <lineage>
        <taxon>Bacteria</taxon>
        <taxon>Bacillati</taxon>
        <taxon>Bacillota</taxon>
        <taxon>Bacilli</taxon>
        <taxon>Bacillales</taxon>
        <taxon>Bacillaceae</taxon>
        <taxon>Heyndrickxia</taxon>
    </lineage>
</organism>
<keyword evidence="4" id="KW-1185">Reference proteome</keyword>
<protein>
    <recommendedName>
        <fullName evidence="1">UPF0346 protein P4T90_20235</fullName>
    </recommendedName>
</protein>
<dbReference type="HAMAP" id="MF_01538">
    <property type="entry name" value="UPF0346"/>
    <property type="match status" value="1"/>
</dbReference>
<evidence type="ECO:0000313" key="3">
    <source>
        <dbReference type="EMBL" id="MED1205383.1"/>
    </source>
</evidence>
<accession>A0ABU6MLZ1</accession>
<comment type="caution">
    <text evidence="3">The sequence shown here is derived from an EMBL/GenBank/DDBJ whole genome shotgun (WGS) entry which is preliminary data.</text>
</comment>
<evidence type="ECO:0000259" key="2">
    <source>
        <dbReference type="Pfam" id="PF06855"/>
    </source>
</evidence>
<proteinExistence type="inferred from homology"/>
<gene>
    <name evidence="3" type="ORF">P4T90_20235</name>
</gene>
<dbReference type="EMBL" id="JARMAB010000032">
    <property type="protein sequence ID" value="MED1205383.1"/>
    <property type="molecule type" value="Genomic_DNA"/>
</dbReference>
<dbReference type="PIRSF" id="PIRSF037262">
    <property type="entry name" value="UCP037262"/>
    <property type="match status" value="1"/>
</dbReference>
<dbReference type="InterPro" id="IPR036806">
    <property type="entry name" value="YozE_SAM-like_sf"/>
</dbReference>
<dbReference type="SUPFAM" id="SSF140652">
    <property type="entry name" value="YozE-like"/>
    <property type="match status" value="1"/>
</dbReference>
<dbReference type="InterPro" id="IPR010673">
    <property type="entry name" value="UPF0346"/>
</dbReference>
<name>A0ABU6MLZ1_9BACI</name>
<dbReference type="RefSeq" id="WP_066263007.1">
    <property type="nucleotide sequence ID" value="NZ_JARMAB010000032.1"/>
</dbReference>
<dbReference type="Gene3D" id="1.10.150.260">
    <property type="entry name" value="YozE SAM-like"/>
    <property type="match status" value="1"/>
</dbReference>
<reference evidence="3 4" key="1">
    <citation type="submission" date="2023-03" db="EMBL/GenBank/DDBJ databases">
        <title>Bacillus Genome Sequencing.</title>
        <authorList>
            <person name="Dunlap C."/>
        </authorList>
    </citation>
    <scope>NUCLEOTIDE SEQUENCE [LARGE SCALE GENOMIC DNA]</scope>
    <source>
        <strain evidence="3 4">B-23453</strain>
    </source>
</reference>
<dbReference type="Pfam" id="PF06855">
    <property type="entry name" value="YozE_SAM_like"/>
    <property type="match status" value="1"/>
</dbReference>
<dbReference type="InterPro" id="IPR023089">
    <property type="entry name" value="YozE_SAM-like"/>
</dbReference>
<sequence>MEKSFYHYLMKYRDPKLKDDLTFFANAAYDDHSFPKMSSEYHEISNYLELNGPYLPSMAIFDQAWDLYISEKNQK</sequence>
<feature type="domain" description="YozE SAM-like" evidence="2">
    <location>
        <begin position="4"/>
        <end position="69"/>
    </location>
</feature>
<evidence type="ECO:0000256" key="1">
    <source>
        <dbReference type="HAMAP-Rule" id="MF_01538"/>
    </source>
</evidence>
<dbReference type="NCBIfam" id="NF010193">
    <property type="entry name" value="PRK13672.1"/>
    <property type="match status" value="1"/>
</dbReference>
<dbReference type="Proteomes" id="UP001341444">
    <property type="component" value="Unassembled WGS sequence"/>
</dbReference>